<keyword evidence="3" id="KW-1185">Reference proteome</keyword>
<gene>
    <name evidence="2" type="ORF">EJB05_50361</name>
</gene>
<dbReference type="Proteomes" id="UP000324897">
    <property type="component" value="Unassembled WGS sequence"/>
</dbReference>
<dbReference type="Pfam" id="PF24758">
    <property type="entry name" value="LRR_At5g56370"/>
    <property type="match status" value="1"/>
</dbReference>
<evidence type="ECO:0000313" key="2">
    <source>
        <dbReference type="EMBL" id="TVU04072.1"/>
    </source>
</evidence>
<accession>A0A5J9SYL4</accession>
<organism evidence="2 3">
    <name type="scientific">Eragrostis curvula</name>
    <name type="common">weeping love grass</name>
    <dbReference type="NCBI Taxonomy" id="38414"/>
    <lineage>
        <taxon>Eukaryota</taxon>
        <taxon>Viridiplantae</taxon>
        <taxon>Streptophyta</taxon>
        <taxon>Embryophyta</taxon>
        <taxon>Tracheophyta</taxon>
        <taxon>Spermatophyta</taxon>
        <taxon>Magnoliopsida</taxon>
        <taxon>Liliopsida</taxon>
        <taxon>Poales</taxon>
        <taxon>Poaceae</taxon>
        <taxon>PACMAD clade</taxon>
        <taxon>Chloridoideae</taxon>
        <taxon>Eragrostideae</taxon>
        <taxon>Eragrostidinae</taxon>
        <taxon>Eragrostis</taxon>
    </lineage>
</organism>
<dbReference type="EMBL" id="RWGY01000102">
    <property type="protein sequence ID" value="TVU04072.1"/>
    <property type="molecule type" value="Genomic_DNA"/>
</dbReference>
<feature type="non-terminal residue" evidence="2">
    <location>
        <position position="1"/>
    </location>
</feature>
<dbReference type="OrthoDB" id="589267at2759"/>
<dbReference type="InterPro" id="IPR055411">
    <property type="entry name" value="LRR_FXL15/At3g58940/PEG3-like"/>
</dbReference>
<proteinExistence type="predicted"/>
<evidence type="ECO:0000313" key="3">
    <source>
        <dbReference type="Proteomes" id="UP000324897"/>
    </source>
</evidence>
<evidence type="ECO:0000259" key="1">
    <source>
        <dbReference type="Pfam" id="PF24758"/>
    </source>
</evidence>
<dbReference type="InterPro" id="IPR055312">
    <property type="entry name" value="FBL15-like"/>
</dbReference>
<comment type="caution">
    <text evidence="2">The sequence shown here is derived from an EMBL/GenBank/DDBJ whole genome shotgun (WGS) entry which is preliminary data.</text>
</comment>
<dbReference type="PANTHER" id="PTHR34709">
    <property type="entry name" value="OS10G0396666 PROTEIN"/>
    <property type="match status" value="1"/>
</dbReference>
<dbReference type="PANTHER" id="PTHR34709:SF61">
    <property type="entry name" value="OS07G0229100 PROTEIN"/>
    <property type="match status" value="1"/>
</dbReference>
<dbReference type="AlphaFoldDB" id="A0A5J9SYL4"/>
<feature type="domain" description="F-box/LRR-repeat protein 15/At3g58940/PEG3-like LRR" evidence="1">
    <location>
        <begin position="68"/>
        <end position="195"/>
    </location>
</feature>
<protein>
    <recommendedName>
        <fullName evidence="1">F-box/LRR-repeat protein 15/At3g58940/PEG3-like LRR domain-containing protein</fullName>
    </recommendedName>
</protein>
<name>A0A5J9SYL4_9POAL</name>
<sequence>PVAAALAAHDAALRSLHVGVLDAAAESVAAWLPAAASRLSGRLVLENRAPGRNEDKGDEMCAFDLPCFERATAVSLDLGFLALAVPAAGVFARLAELSLFRVRIRGPCKLGDAVSSPRCPCLQKLIAHFTQGLSDITIHSESLLLIELWKVCGLKQLTVVAPALEELSVMFCFSDAGNQPVADISAPRLKSLQWCDAYDPSSVHLCKMEHLQSLSTCFYPFAHGGSSHNSASLNLLPLFKVIESLSLMLSYRKHVRPERIILIMVPFENEKFIGDQGRIILIPTARIRTRDISGFQYVMEDITMLPEATLLRVMVVDRGHAFGDSLFHVLKMCKGLRSLFLALHVPDDLEAQYVCPPGCACDQPTNWKTEELALNCLQELAIAGMKGTDHEVAVMKRLFSCVMVPIEITFNCSVSESKVRELRQTLSTFCKSETSLKFYKFLKNESGSKWIRCLLAP</sequence>
<reference evidence="2 3" key="1">
    <citation type="journal article" date="2019" name="Sci. Rep.">
        <title>A high-quality genome of Eragrostis curvula grass provides insights into Poaceae evolution and supports new strategies to enhance forage quality.</title>
        <authorList>
            <person name="Carballo J."/>
            <person name="Santos B.A.C.M."/>
            <person name="Zappacosta D."/>
            <person name="Garbus I."/>
            <person name="Selva J.P."/>
            <person name="Gallo C.A."/>
            <person name="Diaz A."/>
            <person name="Albertini E."/>
            <person name="Caccamo M."/>
            <person name="Echenique V."/>
        </authorList>
    </citation>
    <scope>NUCLEOTIDE SEQUENCE [LARGE SCALE GENOMIC DNA]</scope>
    <source>
        <strain evidence="3">cv. Victoria</strain>
        <tissue evidence="2">Leaf</tissue>
    </source>
</reference>
<dbReference type="Gramene" id="TVU04072">
    <property type="protein sequence ID" value="TVU04072"/>
    <property type="gene ID" value="EJB05_50361"/>
</dbReference>